<evidence type="ECO:0000313" key="3">
    <source>
        <dbReference type="EMBL" id="ALO16392.1"/>
    </source>
</evidence>
<dbReference type="SUPFAM" id="SSF51011">
    <property type="entry name" value="Glycosyl hydrolase domain"/>
    <property type="match status" value="1"/>
</dbReference>
<dbReference type="GO" id="GO:0031216">
    <property type="term" value="F:neopullulanase activity"/>
    <property type="evidence" value="ECO:0007669"/>
    <property type="project" value="UniProtKB-EC"/>
</dbReference>
<evidence type="ECO:0000313" key="4">
    <source>
        <dbReference type="Proteomes" id="UP000064893"/>
    </source>
</evidence>
<dbReference type="InterPro" id="IPR017853">
    <property type="entry name" value="GH"/>
</dbReference>
<dbReference type="Proteomes" id="UP000064893">
    <property type="component" value="Chromosome"/>
</dbReference>
<name>A0A0S2I1U3_9BACT</name>
<dbReference type="InterPro" id="IPR014756">
    <property type="entry name" value="Ig_E-set"/>
</dbReference>
<organism evidence="3 4">
    <name type="scientific">Salinivirga cyanobacteriivorans</name>
    <dbReference type="NCBI Taxonomy" id="1307839"/>
    <lineage>
        <taxon>Bacteria</taxon>
        <taxon>Pseudomonadati</taxon>
        <taxon>Bacteroidota</taxon>
        <taxon>Bacteroidia</taxon>
        <taxon>Bacteroidales</taxon>
        <taxon>Salinivirgaceae</taxon>
        <taxon>Salinivirga</taxon>
    </lineage>
</organism>
<dbReference type="InterPro" id="IPR006047">
    <property type="entry name" value="GH13_cat_dom"/>
</dbReference>
<dbReference type="OrthoDB" id="9805159at2"/>
<keyword evidence="3" id="KW-0326">Glycosidase</keyword>
<keyword evidence="1" id="KW-0732">Signal</keyword>
<feature type="signal peptide" evidence="1">
    <location>
        <begin position="1"/>
        <end position="20"/>
    </location>
</feature>
<gene>
    <name evidence="3" type="primary">nplT_1</name>
    <name evidence="3" type="ORF">L21SP5_02769</name>
</gene>
<dbReference type="InterPro" id="IPR013783">
    <property type="entry name" value="Ig-like_fold"/>
</dbReference>
<dbReference type="Gene3D" id="2.60.40.10">
    <property type="entry name" value="Immunoglobulins"/>
    <property type="match status" value="1"/>
</dbReference>
<dbReference type="EC" id="3.2.1.135" evidence="3"/>
<proteinExistence type="predicted"/>
<sequence length="796" mass="90370" precursor="true">MLKIKSIALIFVLATGLILAGCSKQADTFTLPEQSLVVGLASPVTVNPDTTVVYITDYFPTHPQIDSVKAPEAFKVQQGSETITIIAKSNKIPKLGNLEVFTDSTRYDIILKSSGKMKVPFSFQSNKNYQKVQLKGEFNGWNPNATSLQKNGDQWETTLTLAPGEYQYLIVADGKEMLDPNKEDSVSNNIGGYNSLLEVGKYKNLQKPHLYAKSTNNGHVSIGYENDITNYFVLGQNKILPNSLVELNNNELNITVPEALKHKKRTYIRVFASNDDGISNSVRIPLDKGRIMLDADKLTRTDFEAATIYNVFTDRFNDGNPDNTWKIDDESIHPKANYFGGDIEGIIEKINDGYFSNLGINTLWVSPLVKNPEEAYGMYPNPKTRFSGYHGYWPVSFTQLNPHFGTEEDLKRLVETAHANNMNVLLDFVANHVHEDHPVIKANPDWKTNLYLPDGSLNTENWDSHRLTTWFDTFMPTLDLTKPEVTNMLTDSAVYWIKEYNLDGFRHDATKHVPEIFWRTLTQKLRKEVVIPENRRLYQIGETYGSPELIGGYVNSGQLNAQFDFNVYDALVATLASDKGFEALVNEIQKSLKYYGAQHIMGNITGNQDRARFISYASDALSFDEDAKKAGWTREIKVENPVGYEKLEMLNSIVATIPGLPVIYYGDEIGMVGGNDPDNRRMMRFNNLKKKEQEVKKATAKLLNFRQKALPLIFGDFKVLHLENNQLVYQRRYFDEVVIVALNDSKEEVSINFDDPLSKIQTDYYTLRKTAFKKEKGEIHIKLSPYSYEVITNVKQ</sequence>
<keyword evidence="3" id="KW-0378">Hydrolase</keyword>
<dbReference type="PATRIC" id="fig|1307839.3.peg.2907"/>
<dbReference type="Pfam" id="PF00128">
    <property type="entry name" value="Alpha-amylase"/>
    <property type="match status" value="1"/>
</dbReference>
<accession>A0A0S2I1U3</accession>
<dbReference type="Gene3D" id="2.60.40.1180">
    <property type="entry name" value="Golgi alpha-mannosidase II"/>
    <property type="match status" value="1"/>
</dbReference>
<dbReference type="InterPro" id="IPR032091">
    <property type="entry name" value="Malt_amylase-like_C"/>
</dbReference>
<dbReference type="STRING" id="1307839.L21SP5_02769"/>
<evidence type="ECO:0000256" key="1">
    <source>
        <dbReference type="SAM" id="SignalP"/>
    </source>
</evidence>
<dbReference type="Gene3D" id="3.20.20.80">
    <property type="entry name" value="Glycosidases"/>
    <property type="match status" value="1"/>
</dbReference>
<keyword evidence="4" id="KW-1185">Reference proteome</keyword>
<protein>
    <submittedName>
        <fullName evidence="3">Neopullulanase</fullName>
        <ecNumber evidence="3">3.2.1.135</ecNumber>
    </submittedName>
</protein>
<dbReference type="RefSeq" id="WP_057953769.1">
    <property type="nucleotide sequence ID" value="NZ_CP013118.1"/>
</dbReference>
<feature type="chain" id="PRO_5006599477" evidence="1">
    <location>
        <begin position="21"/>
        <end position="796"/>
    </location>
</feature>
<dbReference type="KEGG" id="blq:L21SP5_02769"/>
<dbReference type="SUPFAM" id="SSF51445">
    <property type="entry name" value="(Trans)glycosidases"/>
    <property type="match status" value="1"/>
</dbReference>
<dbReference type="Pfam" id="PF16657">
    <property type="entry name" value="Malt_amylase_C"/>
    <property type="match status" value="1"/>
</dbReference>
<dbReference type="InterPro" id="IPR013780">
    <property type="entry name" value="Glyco_hydro_b"/>
</dbReference>
<dbReference type="Pfam" id="PF16561">
    <property type="entry name" value="AMPK1_CBM"/>
    <property type="match status" value="1"/>
</dbReference>
<dbReference type="InterPro" id="IPR032640">
    <property type="entry name" value="AMPK1_CBM"/>
</dbReference>
<dbReference type="SMART" id="SM00642">
    <property type="entry name" value="Aamy"/>
    <property type="match status" value="1"/>
</dbReference>
<dbReference type="PROSITE" id="PS51257">
    <property type="entry name" value="PROKAR_LIPOPROTEIN"/>
    <property type="match status" value="1"/>
</dbReference>
<evidence type="ECO:0000259" key="2">
    <source>
        <dbReference type="SMART" id="SM00642"/>
    </source>
</evidence>
<dbReference type="GO" id="GO:0005975">
    <property type="term" value="P:carbohydrate metabolic process"/>
    <property type="evidence" value="ECO:0007669"/>
    <property type="project" value="InterPro"/>
</dbReference>
<dbReference type="AlphaFoldDB" id="A0A0S2I1U3"/>
<dbReference type="SUPFAM" id="SSF81296">
    <property type="entry name" value="E set domains"/>
    <property type="match status" value="1"/>
</dbReference>
<dbReference type="PANTHER" id="PTHR10357">
    <property type="entry name" value="ALPHA-AMYLASE FAMILY MEMBER"/>
    <property type="match status" value="1"/>
</dbReference>
<dbReference type="EMBL" id="CP013118">
    <property type="protein sequence ID" value="ALO16392.1"/>
    <property type="molecule type" value="Genomic_DNA"/>
</dbReference>
<feature type="domain" description="Glycosyl hydrolase family 13 catalytic" evidence="2">
    <location>
        <begin position="310"/>
        <end position="706"/>
    </location>
</feature>
<reference evidence="3 4" key="1">
    <citation type="submission" date="2015-11" db="EMBL/GenBank/DDBJ databases">
        <title>Description and complete genome sequence of a novel strain predominating in hypersaline microbial mats and representing a new family of the Bacteriodetes phylum.</title>
        <authorList>
            <person name="Spring S."/>
            <person name="Bunk B."/>
            <person name="Sproer C."/>
            <person name="Klenk H.-P."/>
        </authorList>
    </citation>
    <scope>NUCLEOTIDE SEQUENCE [LARGE SCALE GENOMIC DNA]</scope>
    <source>
        <strain evidence="3 4">L21-Spi-D4</strain>
    </source>
</reference>